<feature type="domain" description="HTH gntR-type" evidence="6">
    <location>
        <begin position="13"/>
        <end position="81"/>
    </location>
</feature>
<evidence type="ECO:0000256" key="5">
    <source>
        <dbReference type="ARBA" id="ARBA00023163"/>
    </source>
</evidence>
<dbReference type="InterPro" id="IPR004839">
    <property type="entry name" value="Aminotransferase_I/II_large"/>
</dbReference>
<dbReference type="PANTHER" id="PTHR46577">
    <property type="entry name" value="HTH-TYPE TRANSCRIPTIONAL REGULATORY PROTEIN GABR"/>
    <property type="match status" value="1"/>
</dbReference>
<dbReference type="Proteomes" id="UP000219621">
    <property type="component" value="Unassembled WGS sequence"/>
</dbReference>
<dbReference type="InterPro" id="IPR036388">
    <property type="entry name" value="WH-like_DNA-bd_sf"/>
</dbReference>
<sequence>MTPWRPSLEGHRGPTYLALANAIADAIESGALTPGARLPPRRDLAHDLGISVNTVSSAYVEAERRGHVVGEVGRGTFVRRRSEETFTGGHPEGHIDLSICRPCVLHDQIPKLREALRTAADDPDLAAMLWCRPLIGLPPHRLAAARWLYKMGMPADPADIVITNGCAHGMLVALSTIVEPDDVVVTDALTDHGLISLASFLHFNLRPLASDRDGLMPDAVEAAVRKGGVKALVTTPNLNNPTSSLMPAERREKIAAICRQYGVAIVEDDVFGALVEDRPPPLSSFHPDDSYYVTSFTKVSVSGLRVGFLVGPPKNTQRLAARVRTTSWMATPLVADIAARWIEDGTMDEIVAGQRRELAARQALVDHYLADFDTISHPTGPNVWINLPGDWRADGLVRQLQAQGVLVTASEPFVVGRSAGPHAVRLSVGGAETRADLERALELVRGDLSQRPEPALIDV</sequence>
<proteinExistence type="inferred from homology"/>
<keyword evidence="3" id="KW-0805">Transcription regulation</keyword>
<dbReference type="Gene3D" id="1.10.10.10">
    <property type="entry name" value="Winged helix-like DNA-binding domain superfamily/Winged helix DNA-binding domain"/>
    <property type="match status" value="1"/>
</dbReference>
<evidence type="ECO:0000256" key="1">
    <source>
        <dbReference type="ARBA" id="ARBA00005384"/>
    </source>
</evidence>
<dbReference type="GO" id="GO:0003700">
    <property type="term" value="F:DNA-binding transcription factor activity"/>
    <property type="evidence" value="ECO:0007669"/>
    <property type="project" value="InterPro"/>
</dbReference>
<evidence type="ECO:0000256" key="3">
    <source>
        <dbReference type="ARBA" id="ARBA00023015"/>
    </source>
</evidence>
<dbReference type="InterPro" id="IPR000524">
    <property type="entry name" value="Tscrpt_reg_HTH_GntR"/>
</dbReference>
<evidence type="ECO:0000256" key="4">
    <source>
        <dbReference type="ARBA" id="ARBA00023125"/>
    </source>
</evidence>
<gene>
    <name evidence="7" type="ORF">SAMN05421508_101538</name>
</gene>
<dbReference type="OrthoDB" id="9804020at2"/>
<dbReference type="InterPro" id="IPR036390">
    <property type="entry name" value="WH_DNA-bd_sf"/>
</dbReference>
<dbReference type="SUPFAM" id="SSF53383">
    <property type="entry name" value="PLP-dependent transferases"/>
    <property type="match status" value="1"/>
</dbReference>
<dbReference type="SUPFAM" id="SSF46785">
    <property type="entry name" value="Winged helix' DNA-binding domain"/>
    <property type="match status" value="1"/>
</dbReference>
<dbReference type="Pfam" id="PF00155">
    <property type="entry name" value="Aminotran_1_2"/>
    <property type="match status" value="1"/>
</dbReference>
<comment type="similarity">
    <text evidence="1">In the C-terminal section; belongs to the class-I pyridoxal-phosphate-dependent aminotransferase family.</text>
</comment>
<dbReference type="Gene3D" id="3.40.640.10">
    <property type="entry name" value="Type I PLP-dependent aspartate aminotransferase-like (Major domain)"/>
    <property type="match status" value="1"/>
</dbReference>
<keyword evidence="8" id="KW-1185">Reference proteome</keyword>
<protein>
    <submittedName>
        <fullName evidence="7">Transcriptional regulator, GntR family</fullName>
    </submittedName>
</protein>
<dbReference type="InterPro" id="IPR051446">
    <property type="entry name" value="HTH_trans_reg/aminotransferase"/>
</dbReference>
<keyword evidence="5" id="KW-0804">Transcription</keyword>
<keyword evidence="4" id="KW-0238">DNA-binding</keyword>
<evidence type="ECO:0000313" key="7">
    <source>
        <dbReference type="EMBL" id="SOD90425.1"/>
    </source>
</evidence>
<dbReference type="RefSeq" id="WP_097277419.1">
    <property type="nucleotide sequence ID" value="NZ_OCNJ01000001.1"/>
</dbReference>
<organism evidence="7 8">
    <name type="scientific">Caenispirillum bisanense</name>
    <dbReference type="NCBI Taxonomy" id="414052"/>
    <lineage>
        <taxon>Bacteria</taxon>
        <taxon>Pseudomonadati</taxon>
        <taxon>Pseudomonadota</taxon>
        <taxon>Alphaproteobacteria</taxon>
        <taxon>Rhodospirillales</taxon>
        <taxon>Novispirillaceae</taxon>
        <taxon>Caenispirillum</taxon>
    </lineage>
</organism>
<dbReference type="SMART" id="SM00345">
    <property type="entry name" value="HTH_GNTR"/>
    <property type="match status" value="1"/>
</dbReference>
<dbReference type="PROSITE" id="PS50949">
    <property type="entry name" value="HTH_GNTR"/>
    <property type="match status" value="1"/>
</dbReference>
<name>A0A286G4H7_9PROT</name>
<dbReference type="InterPro" id="IPR015424">
    <property type="entry name" value="PyrdxlP-dep_Trfase"/>
</dbReference>
<dbReference type="EMBL" id="OCNJ01000001">
    <property type="protein sequence ID" value="SOD90425.1"/>
    <property type="molecule type" value="Genomic_DNA"/>
</dbReference>
<dbReference type="GO" id="GO:0003677">
    <property type="term" value="F:DNA binding"/>
    <property type="evidence" value="ECO:0007669"/>
    <property type="project" value="UniProtKB-KW"/>
</dbReference>
<reference evidence="7 8" key="1">
    <citation type="submission" date="2017-09" db="EMBL/GenBank/DDBJ databases">
        <authorList>
            <person name="Ehlers B."/>
            <person name="Leendertz F.H."/>
        </authorList>
    </citation>
    <scope>NUCLEOTIDE SEQUENCE [LARGE SCALE GENOMIC DNA]</scope>
    <source>
        <strain evidence="7 8">USBA 140</strain>
    </source>
</reference>
<dbReference type="PANTHER" id="PTHR46577:SF1">
    <property type="entry name" value="HTH-TYPE TRANSCRIPTIONAL REGULATORY PROTEIN GABR"/>
    <property type="match status" value="1"/>
</dbReference>
<dbReference type="CDD" id="cd00609">
    <property type="entry name" value="AAT_like"/>
    <property type="match status" value="1"/>
</dbReference>
<dbReference type="InterPro" id="IPR015421">
    <property type="entry name" value="PyrdxlP-dep_Trfase_major"/>
</dbReference>
<evidence type="ECO:0000259" key="6">
    <source>
        <dbReference type="PROSITE" id="PS50949"/>
    </source>
</evidence>
<dbReference type="Pfam" id="PF00392">
    <property type="entry name" value="GntR"/>
    <property type="match status" value="1"/>
</dbReference>
<accession>A0A286G4H7</accession>
<dbReference type="AlphaFoldDB" id="A0A286G4H7"/>
<evidence type="ECO:0000313" key="8">
    <source>
        <dbReference type="Proteomes" id="UP000219621"/>
    </source>
</evidence>
<dbReference type="CDD" id="cd07377">
    <property type="entry name" value="WHTH_GntR"/>
    <property type="match status" value="1"/>
</dbReference>
<keyword evidence="2" id="KW-0663">Pyridoxal phosphate</keyword>
<evidence type="ECO:0000256" key="2">
    <source>
        <dbReference type="ARBA" id="ARBA00022898"/>
    </source>
</evidence>
<dbReference type="GO" id="GO:0030170">
    <property type="term" value="F:pyridoxal phosphate binding"/>
    <property type="evidence" value="ECO:0007669"/>
    <property type="project" value="InterPro"/>
</dbReference>